<dbReference type="EMBL" id="FQVU01000002">
    <property type="protein sequence ID" value="SHG16347.1"/>
    <property type="molecule type" value="Genomic_DNA"/>
</dbReference>
<keyword evidence="3" id="KW-1185">Reference proteome</keyword>
<keyword evidence="1" id="KW-0732">Signal</keyword>
<dbReference type="STRING" id="1206085.SAMN05443575_1547"/>
<feature type="chain" id="PRO_5013087268" evidence="1">
    <location>
        <begin position="23"/>
        <end position="656"/>
    </location>
</feature>
<dbReference type="AlphaFoldDB" id="A0A1M5HK89"/>
<dbReference type="RefSeq" id="WP_073388247.1">
    <property type="nucleotide sequence ID" value="NZ_FQVU01000002.1"/>
</dbReference>
<dbReference type="OrthoDB" id="7540161at2"/>
<evidence type="ECO:0000256" key="1">
    <source>
        <dbReference type="SAM" id="SignalP"/>
    </source>
</evidence>
<sequence length="656" mass="67650">MRALLAVATSVLSLAVAVPATAAPSASSAPSASQQPLTNLAHLDFLTQTVTPPAQAGHSTYAPARPLRELWVYAEHRDDGSYERVGGGPHHAETDTYDQGAYDSDDIARAAVVYLRHWRQFGDAHSREYAFDLLRGLTYLQTATGPNAGNVVLWMQPDGTLNASALPREEPDPSDSANSYWLARTIWALGEGYRAFVHQDPAFARFLRARLGLALDALERDSLSRYGTYHRVDGVRTPAWLIADGADASGEAVLGLAAYVRAGGRDGVRALRRLSDGIAQLGTAPSQRWPYGAILPSALSRSSWHAWGGLAPAGLARASAALDRRALARVAVADAAAFSPALLTRYGAVNGLLPAPVDRSTIAYGVDSRVQSSLAAATVSGSRGLRQLAGVWAGWYFGQNAAASPTYDPGTGVTYDGIAADGTVNRNSGAESTIHGLLSMLALDAAPDVARLARASGAAATRDGTTVVEAEDAAVTGAAAPTDAPAGTAESSWSGQLLAVSGAATARWTLPAGSGPRFVEAVVDRTPGPGARATVTAGGTRVGRFATGGGSPQGDSPAPGRLVPLPVGTVGAGAATLTARFTGGAGRVDALLVTPVVSELRTGTVRVERCNAVRPCHVATGTGRVSVYDASGRTVRTTAGTTVRIPARGFAVVVGR</sequence>
<proteinExistence type="predicted"/>
<dbReference type="Proteomes" id="UP000186132">
    <property type="component" value="Unassembled WGS sequence"/>
</dbReference>
<accession>A0A1M5HK89</accession>
<evidence type="ECO:0000313" key="3">
    <source>
        <dbReference type="Proteomes" id="UP000186132"/>
    </source>
</evidence>
<reference evidence="2 3" key="1">
    <citation type="submission" date="2016-11" db="EMBL/GenBank/DDBJ databases">
        <authorList>
            <person name="Jaros S."/>
            <person name="Januszkiewicz K."/>
            <person name="Wedrychowicz H."/>
        </authorList>
    </citation>
    <scope>NUCLEOTIDE SEQUENCE [LARGE SCALE GENOMIC DNA]</scope>
    <source>
        <strain evidence="2 3">DSM 45627</strain>
    </source>
</reference>
<gene>
    <name evidence="2" type="ORF">SAMN05443575_1547</name>
</gene>
<name>A0A1M5HK89_9ACTN</name>
<protein>
    <submittedName>
        <fullName evidence="2">Uncharacterized protein</fullName>
    </submittedName>
</protein>
<organism evidence="2 3">
    <name type="scientific">Jatrophihabitans endophyticus</name>
    <dbReference type="NCBI Taxonomy" id="1206085"/>
    <lineage>
        <taxon>Bacteria</taxon>
        <taxon>Bacillati</taxon>
        <taxon>Actinomycetota</taxon>
        <taxon>Actinomycetes</taxon>
        <taxon>Jatrophihabitantales</taxon>
        <taxon>Jatrophihabitantaceae</taxon>
        <taxon>Jatrophihabitans</taxon>
    </lineage>
</organism>
<feature type="signal peptide" evidence="1">
    <location>
        <begin position="1"/>
        <end position="22"/>
    </location>
</feature>
<evidence type="ECO:0000313" key="2">
    <source>
        <dbReference type="EMBL" id="SHG16347.1"/>
    </source>
</evidence>